<evidence type="ECO:0000256" key="3">
    <source>
        <dbReference type="ARBA" id="ARBA00022729"/>
    </source>
</evidence>
<keyword evidence="3" id="KW-0732">Signal</keyword>
<evidence type="ECO:0000259" key="7">
    <source>
        <dbReference type="Pfam" id="PF14322"/>
    </source>
</evidence>
<proteinExistence type="inferred from homology"/>
<organism evidence="8 9">
    <name type="scientific">Myroides profundi</name>
    <dbReference type="NCBI Taxonomy" id="480520"/>
    <lineage>
        <taxon>Bacteria</taxon>
        <taxon>Pseudomonadati</taxon>
        <taxon>Bacteroidota</taxon>
        <taxon>Flavobacteriia</taxon>
        <taxon>Flavobacteriales</taxon>
        <taxon>Flavobacteriaceae</taxon>
        <taxon>Myroides</taxon>
    </lineage>
</organism>
<evidence type="ECO:0000313" key="8">
    <source>
        <dbReference type="EMBL" id="SEQ57987.1"/>
    </source>
</evidence>
<dbReference type="Pfam" id="PF14322">
    <property type="entry name" value="SusD-like_3"/>
    <property type="match status" value="1"/>
</dbReference>
<comment type="similarity">
    <text evidence="2">Belongs to the SusD family.</text>
</comment>
<evidence type="ECO:0000259" key="6">
    <source>
        <dbReference type="Pfam" id="PF07980"/>
    </source>
</evidence>
<feature type="domain" description="RagB/SusD" evidence="6">
    <location>
        <begin position="287"/>
        <end position="508"/>
    </location>
</feature>
<dbReference type="GO" id="GO:0009279">
    <property type="term" value="C:cell outer membrane"/>
    <property type="evidence" value="ECO:0007669"/>
    <property type="project" value="UniProtKB-SubCell"/>
</dbReference>
<dbReference type="InterPro" id="IPR012944">
    <property type="entry name" value="SusD_RagB_dom"/>
</dbReference>
<dbReference type="Pfam" id="PF07980">
    <property type="entry name" value="SusD_RagB"/>
    <property type="match status" value="1"/>
</dbReference>
<dbReference type="RefSeq" id="WP_041894268.1">
    <property type="nucleotide sequence ID" value="NZ_CP010817.1"/>
</dbReference>
<dbReference type="Proteomes" id="UP000183496">
    <property type="component" value="Unassembled WGS sequence"/>
</dbReference>
<protein>
    <submittedName>
        <fullName evidence="8">Starch-binding associating with outer membrane</fullName>
    </submittedName>
</protein>
<accession>A0AAJ5BDG4</accession>
<feature type="domain" description="SusD-like N-terminal" evidence="7">
    <location>
        <begin position="84"/>
        <end position="239"/>
    </location>
</feature>
<evidence type="ECO:0000313" key="9">
    <source>
        <dbReference type="Proteomes" id="UP000183496"/>
    </source>
</evidence>
<comment type="caution">
    <text evidence="8">The sequence shown here is derived from an EMBL/GenBank/DDBJ whole genome shotgun (WGS) entry which is preliminary data.</text>
</comment>
<comment type="subcellular location">
    <subcellularLocation>
        <location evidence="1">Cell outer membrane</location>
    </subcellularLocation>
</comment>
<evidence type="ECO:0000256" key="2">
    <source>
        <dbReference type="ARBA" id="ARBA00006275"/>
    </source>
</evidence>
<dbReference type="Gene3D" id="1.25.40.390">
    <property type="match status" value="1"/>
</dbReference>
<name>A0AAJ5BDG4_MYRPR</name>
<evidence type="ECO:0000256" key="4">
    <source>
        <dbReference type="ARBA" id="ARBA00023136"/>
    </source>
</evidence>
<evidence type="ECO:0000256" key="1">
    <source>
        <dbReference type="ARBA" id="ARBA00004442"/>
    </source>
</evidence>
<evidence type="ECO:0000256" key="5">
    <source>
        <dbReference type="ARBA" id="ARBA00023237"/>
    </source>
</evidence>
<gene>
    <name evidence="8" type="ORF">SAMN04488089_104113</name>
</gene>
<dbReference type="SUPFAM" id="SSF48452">
    <property type="entry name" value="TPR-like"/>
    <property type="match status" value="1"/>
</dbReference>
<dbReference type="InterPro" id="IPR033985">
    <property type="entry name" value="SusD-like_N"/>
</dbReference>
<dbReference type="AlphaFoldDB" id="A0AAJ5BDG4"/>
<keyword evidence="4" id="KW-0472">Membrane</keyword>
<keyword evidence="5" id="KW-0998">Cell outer membrane</keyword>
<dbReference type="KEGG" id="mpw:MPR_3242"/>
<reference evidence="8 9" key="1">
    <citation type="submission" date="2016-10" db="EMBL/GenBank/DDBJ databases">
        <authorList>
            <person name="Varghese N."/>
            <person name="Submissions S."/>
        </authorList>
    </citation>
    <scope>NUCLEOTIDE SEQUENCE [LARGE SCALE GENOMIC DNA]</scope>
    <source>
        <strain evidence="9">DSM 19823 / KCTC 23066 / CCTCC M 208030 / D25</strain>
    </source>
</reference>
<dbReference type="PROSITE" id="PS51257">
    <property type="entry name" value="PROKAR_LIPOPROTEIN"/>
    <property type="match status" value="1"/>
</dbReference>
<sequence length="508" mass="57523">MKKIFYSIAVVGLIMTASCSDDFTKTDQESTFSDEKIDKLARFPEAALLLPESIEAGAYYTARASNIGETGTHEDFGQKSIDITMDAMGQDMVFGGNAWFVFHYTYQMRVEGLRGTKMHFYYYSKLAHNANLIMQSIAKYDDNFKNSTVYARALALRGFANFNLMKVFANGDMGIPYEYYDHEGDRKLKQKLNRVPSKEVYQLIESDLLEAYKLLNGYVAPNKGIIDKYVVSGMLSRVYQHTGDWVKSKDYAFKALGENLSAVDFGVVNDGFSNINNPDVMWGSDIDGSSTTIWASFFSHMDTQNQGYGSFNDITKMVDARLYAQINDKDKRKDWFYDGKKTLVSPSLGVTLDANNLAMYSNLKFVDPSRFMGDYIYMRKSEMLLNYAEAAFESGDEGGAKTALDNLMKTRQEDYNVNAFSGESLRQEIRLQRRIELWGEGFAFTDIIRWKVGLDRTKAVTVNGKLIESNHGIVPGTKFDIPAGSDRLRYQFPISEINANSQLRPQNP</sequence>
<keyword evidence="9" id="KW-1185">Reference proteome</keyword>
<dbReference type="InterPro" id="IPR011990">
    <property type="entry name" value="TPR-like_helical_dom_sf"/>
</dbReference>
<dbReference type="EMBL" id="FOFY01000004">
    <property type="protein sequence ID" value="SEQ57987.1"/>
    <property type="molecule type" value="Genomic_DNA"/>
</dbReference>